<reference evidence="3 4" key="1">
    <citation type="submission" date="2023-10" db="EMBL/GenBank/DDBJ databases">
        <authorList>
            <person name="Maclean D."/>
            <person name="Macfadyen A."/>
        </authorList>
    </citation>
    <scope>NUCLEOTIDE SEQUENCE [LARGE SCALE GENOMIC DNA]</scope>
</reference>
<dbReference type="Gene3D" id="3.40.50.2000">
    <property type="entry name" value="Glycogen Phosphorylase B"/>
    <property type="match status" value="1"/>
</dbReference>
<organism evidence="3 4">
    <name type="scientific">Coccomyxa viridis</name>
    <dbReference type="NCBI Taxonomy" id="1274662"/>
    <lineage>
        <taxon>Eukaryota</taxon>
        <taxon>Viridiplantae</taxon>
        <taxon>Chlorophyta</taxon>
        <taxon>core chlorophytes</taxon>
        <taxon>Trebouxiophyceae</taxon>
        <taxon>Trebouxiophyceae incertae sedis</taxon>
        <taxon>Coccomyxaceae</taxon>
        <taxon>Coccomyxa</taxon>
    </lineage>
</organism>
<evidence type="ECO:0000256" key="2">
    <source>
        <dbReference type="ARBA" id="ARBA00022679"/>
    </source>
</evidence>
<dbReference type="SUPFAM" id="SSF53756">
    <property type="entry name" value="UDP-Glycosyltransferase/glycogen phosphorylase"/>
    <property type="match status" value="1"/>
</dbReference>
<dbReference type="GO" id="GO:0016757">
    <property type="term" value="F:glycosyltransferase activity"/>
    <property type="evidence" value="ECO:0007669"/>
    <property type="project" value="UniProtKB-KW"/>
</dbReference>
<evidence type="ECO:0008006" key="5">
    <source>
        <dbReference type="Google" id="ProtNLM"/>
    </source>
</evidence>
<dbReference type="Proteomes" id="UP001314263">
    <property type="component" value="Unassembled WGS sequence"/>
</dbReference>
<keyword evidence="2" id="KW-0808">Transferase</keyword>
<sequence length="409" mass="43686">MRLVFLSLEFSAGTFSGNGIYGRSQVRSLSSLGHAMLVISGKPPSSESSRIQEGAQELIEVELPEWGSLDASSSWQDFAERCSDGDILERVARFAPEAVLGVDWTSFQPYQRLQQGLEGQKAPIPPYVFLNYRVYARSNSDSIILQLEQAAVQASLMTVALSRSDAEYITQHYLPAAAPAPCRPQVLLPALRKDMERLALPACGAAAQGGGRTRRLLLCCMRLSPEKEPQRFVELAEALQARGVLARLGLTPLLCASATGEYAEGLKRRLKLAVPDAIIEERFLGPADLAHIFAATVLNIHSCLYDAFGMTIVEAASQGAPSLVNAGGSVGATDLLLASEGEIIGVDMSQPVGELAAFVDNLLSNKAQLLADVGAAAAHKARSWTEIANAEQLVRLLRDGLTAAGNDAA</sequence>
<keyword evidence="4" id="KW-1185">Reference proteome</keyword>
<comment type="caution">
    <text evidence="3">The sequence shown here is derived from an EMBL/GenBank/DDBJ whole genome shotgun (WGS) entry which is preliminary data.</text>
</comment>
<evidence type="ECO:0000256" key="1">
    <source>
        <dbReference type="ARBA" id="ARBA00022676"/>
    </source>
</evidence>
<name>A0AAV1I1I5_9CHLO</name>
<evidence type="ECO:0000313" key="4">
    <source>
        <dbReference type="Proteomes" id="UP001314263"/>
    </source>
</evidence>
<keyword evidence="1" id="KW-0328">Glycosyltransferase</keyword>
<dbReference type="EMBL" id="CAUYUE010000004">
    <property type="protein sequence ID" value="CAK0761886.1"/>
    <property type="molecule type" value="Genomic_DNA"/>
</dbReference>
<dbReference type="AlphaFoldDB" id="A0AAV1I1I5"/>
<accession>A0AAV1I1I5</accession>
<dbReference type="PANTHER" id="PTHR12526:SF510">
    <property type="entry name" value="D-INOSITOL 3-PHOSPHATE GLYCOSYLTRANSFERASE"/>
    <property type="match status" value="1"/>
</dbReference>
<protein>
    <recommendedName>
        <fullName evidence="5">Glycosyltransferase</fullName>
    </recommendedName>
</protein>
<evidence type="ECO:0000313" key="3">
    <source>
        <dbReference type="EMBL" id="CAK0761886.1"/>
    </source>
</evidence>
<gene>
    <name evidence="3" type="ORF">CVIRNUC_002903</name>
</gene>
<proteinExistence type="predicted"/>
<dbReference type="PANTHER" id="PTHR12526">
    <property type="entry name" value="GLYCOSYLTRANSFERASE"/>
    <property type="match status" value="1"/>
</dbReference>